<proteinExistence type="inferred from homology"/>
<evidence type="ECO:0000256" key="5">
    <source>
        <dbReference type="RuleBase" id="RU365059"/>
    </source>
</evidence>
<sequence>MAGAALATAFGQAVIGPPGSGKTPIPELRWKQNKSWRMFLVKAYTQASSFSFDERNIGPDIPYLPRSLSPCFFFSQLTAVHLVDSHYCTDPAKFISVLCTSLATMLHVELPHVNLLSKMDLIEHYGKLAFNLDYYTEVLDLSYLLDHLASDPFFSNYRQLNEKLVQLIEDYSLVSFIPLNIQDKDSIQRVLQAVDKANGYCFGVQEQQSLEAMMSAAMGADFHFSSTLGIQEKYLAPSGQSVEQEAMQL</sequence>
<dbReference type="SUPFAM" id="SSF52540">
    <property type="entry name" value="P-loop containing nucleoside triphosphate hydrolases"/>
    <property type="match status" value="1"/>
</dbReference>
<dbReference type="AlphaFoldDB" id="A0A8B7W4I0"/>
<dbReference type="GO" id="GO:0005525">
    <property type="term" value="F:GTP binding"/>
    <property type="evidence" value="ECO:0007669"/>
    <property type="project" value="UniProtKB-KW"/>
</dbReference>
<dbReference type="KEGG" id="ccan:109698692"/>
<dbReference type="PANTHER" id="PTHR21231:SF3">
    <property type="entry name" value="GPN-LOOP GTPASE 2"/>
    <property type="match status" value="1"/>
</dbReference>
<protein>
    <recommendedName>
        <fullName evidence="5">GPN-loop GTPase 2</fullName>
    </recommendedName>
</protein>
<accession>A0A8B7W4I0</accession>
<evidence type="ECO:0000256" key="3">
    <source>
        <dbReference type="ARBA" id="ARBA00022801"/>
    </source>
</evidence>
<dbReference type="CTD" id="54707"/>
<dbReference type="Pfam" id="PF03029">
    <property type="entry name" value="ATP_bind_1"/>
    <property type="match status" value="1"/>
</dbReference>
<dbReference type="OrthoDB" id="5839at2759"/>
<name>A0A8B7W4I0_CASCN</name>
<evidence type="ECO:0000256" key="4">
    <source>
        <dbReference type="ARBA" id="ARBA00023134"/>
    </source>
</evidence>
<dbReference type="PANTHER" id="PTHR21231">
    <property type="entry name" value="XPA-BINDING PROTEIN 1-RELATED"/>
    <property type="match status" value="1"/>
</dbReference>
<dbReference type="GO" id="GO:0005737">
    <property type="term" value="C:cytoplasm"/>
    <property type="evidence" value="ECO:0007669"/>
    <property type="project" value="TreeGrafter"/>
</dbReference>
<reference evidence="6" key="1">
    <citation type="submission" date="2025-08" db="UniProtKB">
        <authorList>
            <consortium name="RefSeq"/>
        </authorList>
    </citation>
    <scope>IDENTIFICATION</scope>
    <source>
        <tissue evidence="6">Leukocyte</tissue>
    </source>
</reference>
<dbReference type="RefSeq" id="XP_020038639.1">
    <property type="nucleotide sequence ID" value="XM_020183050.1"/>
</dbReference>
<comment type="subunit">
    <text evidence="5">Binds to RNA polymerase II (RNAPII).</text>
</comment>
<evidence type="ECO:0000256" key="2">
    <source>
        <dbReference type="ARBA" id="ARBA00022741"/>
    </source>
</evidence>
<gene>
    <name evidence="6" type="primary">Gpn2</name>
</gene>
<comment type="similarity">
    <text evidence="1 5">Belongs to the GPN-loop GTPase family.</text>
</comment>
<keyword evidence="2 5" id="KW-0547">Nucleotide-binding</keyword>
<dbReference type="InterPro" id="IPR004130">
    <property type="entry name" value="Gpn"/>
</dbReference>
<comment type="function">
    <text evidence="5">Small GTPase required for proper localization of RNA polymerase II and III (RNAPII and RNAPIII). May act at an RNAP assembly step prior to nuclear import.</text>
</comment>
<dbReference type="InterPro" id="IPR027417">
    <property type="entry name" value="P-loop_NTPase"/>
</dbReference>
<evidence type="ECO:0000313" key="6">
    <source>
        <dbReference type="RefSeq" id="XP_020038639.1"/>
    </source>
</evidence>
<evidence type="ECO:0000256" key="1">
    <source>
        <dbReference type="ARBA" id="ARBA00005290"/>
    </source>
</evidence>
<organism evidence="6">
    <name type="scientific">Castor canadensis</name>
    <name type="common">American beaver</name>
    <dbReference type="NCBI Taxonomy" id="51338"/>
    <lineage>
        <taxon>Eukaryota</taxon>
        <taxon>Metazoa</taxon>
        <taxon>Chordata</taxon>
        <taxon>Craniata</taxon>
        <taxon>Vertebrata</taxon>
        <taxon>Euteleostomi</taxon>
        <taxon>Mammalia</taxon>
        <taxon>Eutheria</taxon>
        <taxon>Euarchontoglires</taxon>
        <taxon>Glires</taxon>
        <taxon>Rodentia</taxon>
        <taxon>Castorimorpha</taxon>
        <taxon>Castoridae</taxon>
        <taxon>Castor</taxon>
    </lineage>
</organism>
<dbReference type="Gene3D" id="3.40.50.300">
    <property type="entry name" value="P-loop containing nucleotide triphosphate hydrolases"/>
    <property type="match status" value="1"/>
</dbReference>
<keyword evidence="4 5" id="KW-0342">GTP-binding</keyword>
<keyword evidence="3 5" id="KW-0378">Hydrolase</keyword>
<dbReference type="GO" id="GO:0003924">
    <property type="term" value="F:GTPase activity"/>
    <property type="evidence" value="ECO:0007669"/>
    <property type="project" value="TreeGrafter"/>
</dbReference>